<organism evidence="1">
    <name type="scientific">bioreactor metagenome</name>
    <dbReference type="NCBI Taxonomy" id="1076179"/>
    <lineage>
        <taxon>unclassified sequences</taxon>
        <taxon>metagenomes</taxon>
        <taxon>ecological metagenomes</taxon>
    </lineage>
</organism>
<sequence>MARHVHCANGEPANLEALAIFEQPAKRTQGLGAVLGKHEYPRERLVHRLDARTDANGAAELGLQVRCSGEVVCMNVRLQ</sequence>
<reference evidence="1" key="1">
    <citation type="submission" date="2019-08" db="EMBL/GenBank/DDBJ databases">
        <authorList>
            <person name="Kucharzyk K."/>
            <person name="Murdoch R.W."/>
            <person name="Higgins S."/>
            <person name="Loffler F."/>
        </authorList>
    </citation>
    <scope>NUCLEOTIDE SEQUENCE</scope>
</reference>
<comment type="caution">
    <text evidence="1">The sequence shown here is derived from an EMBL/GenBank/DDBJ whole genome shotgun (WGS) entry which is preliminary data.</text>
</comment>
<proteinExistence type="predicted"/>
<evidence type="ECO:0000313" key="1">
    <source>
        <dbReference type="EMBL" id="MPN09309.1"/>
    </source>
</evidence>
<dbReference type="EMBL" id="VSSQ01055409">
    <property type="protein sequence ID" value="MPN09309.1"/>
    <property type="molecule type" value="Genomic_DNA"/>
</dbReference>
<gene>
    <name evidence="1" type="ORF">SDC9_156598</name>
</gene>
<dbReference type="AlphaFoldDB" id="A0A645F7I9"/>
<name>A0A645F7I9_9ZZZZ</name>
<protein>
    <submittedName>
        <fullName evidence="1">Uncharacterized protein</fullName>
    </submittedName>
</protein>
<accession>A0A645F7I9</accession>